<reference evidence="3" key="1">
    <citation type="journal article" date="2014" name="Genome Biol.">
        <title>Genome analysis of a major urban malaria vector mosquito, Anopheles stephensi.</title>
        <authorList>
            <person name="Jiang X."/>
            <person name="Peery A."/>
            <person name="Hall A.B."/>
            <person name="Sharma A."/>
            <person name="Chen X.G."/>
            <person name="Waterhouse R.M."/>
            <person name="Komissarov A."/>
            <person name="Riehle M.M."/>
            <person name="Shouche Y."/>
            <person name="Sharakhova M.V."/>
            <person name="Lawson D."/>
            <person name="Pakpour N."/>
            <person name="Arensburger P."/>
            <person name="Davidson V.L."/>
            <person name="Eiglmeier K."/>
            <person name="Emrich S."/>
            <person name="George P."/>
            <person name="Kennedy R.C."/>
            <person name="Mane S.P."/>
            <person name="Maslen G."/>
            <person name="Oringanje C."/>
            <person name="Qi Y."/>
            <person name="Settlage R."/>
            <person name="Tojo M."/>
            <person name="Tubio J.M."/>
            <person name="Unger M.F."/>
            <person name="Wang B."/>
            <person name="Vernick K.D."/>
            <person name="Ribeiro J.M."/>
            <person name="James A.A."/>
            <person name="Michel K."/>
            <person name="Riehle M.A."/>
            <person name="Luckhart S."/>
            <person name="Sharakhov I.V."/>
            <person name="Tu Z."/>
        </authorList>
    </citation>
    <scope>NUCLEOTIDE SEQUENCE [LARGE SCALE GENOMIC DNA]</scope>
    <source>
        <strain evidence="3">Indian</strain>
    </source>
</reference>
<proteinExistence type="predicted"/>
<evidence type="ECO:0000313" key="2">
    <source>
        <dbReference type="EnsemblMetazoa" id="ASTEI02151-PA"/>
    </source>
</evidence>
<protein>
    <submittedName>
        <fullName evidence="2">Uncharacterized protein</fullName>
    </submittedName>
</protein>
<dbReference type="Proteomes" id="UP000076408">
    <property type="component" value="Unassembled WGS sequence"/>
</dbReference>
<accession>A0A182Y115</accession>
<feature type="region of interest" description="Disordered" evidence="1">
    <location>
        <begin position="62"/>
        <end position="107"/>
    </location>
</feature>
<dbReference type="AlphaFoldDB" id="A0A182Y115"/>
<reference evidence="2" key="2">
    <citation type="submission" date="2020-05" db="UniProtKB">
        <authorList>
            <consortium name="EnsemblMetazoa"/>
        </authorList>
    </citation>
    <scope>IDENTIFICATION</scope>
    <source>
        <strain evidence="2">Indian</strain>
    </source>
</reference>
<name>A0A182Y115_ANOST</name>
<evidence type="ECO:0000256" key="1">
    <source>
        <dbReference type="SAM" id="MobiDB-lite"/>
    </source>
</evidence>
<evidence type="ECO:0000313" key="3">
    <source>
        <dbReference type="Proteomes" id="UP000076408"/>
    </source>
</evidence>
<dbReference type="EnsemblMetazoa" id="ASTEI02151-RA">
    <property type="protein sequence ID" value="ASTEI02151-PA"/>
    <property type="gene ID" value="ASTEI02151"/>
</dbReference>
<feature type="compositionally biased region" description="Low complexity" evidence="1">
    <location>
        <begin position="66"/>
        <end position="107"/>
    </location>
</feature>
<organism evidence="2 3">
    <name type="scientific">Anopheles stephensi</name>
    <name type="common">Indo-Pakistan malaria mosquito</name>
    <dbReference type="NCBI Taxonomy" id="30069"/>
    <lineage>
        <taxon>Eukaryota</taxon>
        <taxon>Metazoa</taxon>
        <taxon>Ecdysozoa</taxon>
        <taxon>Arthropoda</taxon>
        <taxon>Hexapoda</taxon>
        <taxon>Insecta</taxon>
        <taxon>Pterygota</taxon>
        <taxon>Neoptera</taxon>
        <taxon>Endopterygota</taxon>
        <taxon>Diptera</taxon>
        <taxon>Nematocera</taxon>
        <taxon>Culicoidea</taxon>
        <taxon>Culicidae</taxon>
        <taxon>Anophelinae</taxon>
        <taxon>Anopheles</taxon>
    </lineage>
</organism>
<sequence>MAAQTLCPDVSCATNSQFVEENFQNYKPLYQVRCSLRVSPRLPVQVETCLPDATTAGIPSVQSVLNQNGGSNSHNSSNVNSNSNSTNNNNNNNTKCNNNNGTTNGSQ</sequence>
<keyword evidence="3" id="KW-1185">Reference proteome</keyword>
<dbReference type="VEuPathDB" id="VectorBase:ASTEI02151"/>